<name>A0A0B8P7J2_9VIBR</name>
<reference evidence="2 3" key="2">
    <citation type="submission" date="2015-01" db="EMBL/GenBank/DDBJ databases">
        <authorList>
            <consortium name="NBRP consortium"/>
            <person name="Sawabe T."/>
            <person name="Meirelles P."/>
            <person name="Feng G."/>
            <person name="Sayaka M."/>
            <person name="Hattori M."/>
            <person name="Ohkuma M."/>
        </authorList>
    </citation>
    <scope>NUCLEOTIDE SEQUENCE [LARGE SCALE GENOMIC DNA]</scope>
    <source>
        <strain evidence="3">JCM 19231</strain>
    </source>
</reference>
<dbReference type="Proteomes" id="UP000031671">
    <property type="component" value="Unassembled WGS sequence"/>
</dbReference>
<evidence type="ECO:0000259" key="1">
    <source>
        <dbReference type="PROSITE" id="PS51186"/>
    </source>
</evidence>
<evidence type="ECO:0000313" key="2">
    <source>
        <dbReference type="EMBL" id="GAM58869.1"/>
    </source>
</evidence>
<protein>
    <submittedName>
        <fullName evidence="2">Histone acetyltransferase</fullName>
    </submittedName>
</protein>
<reference evidence="2 3" key="1">
    <citation type="submission" date="2015-01" db="EMBL/GenBank/DDBJ databases">
        <title>Vibrio sp. C1 JCM 19231 whole genome shotgun sequence.</title>
        <authorList>
            <person name="Sawabe T."/>
            <person name="Meirelles P."/>
            <person name="Feng G."/>
            <person name="Sayaka M."/>
            <person name="Hattori M."/>
            <person name="Ohkuma M."/>
        </authorList>
    </citation>
    <scope>NUCLEOTIDE SEQUENCE [LARGE SCALE GENOMIC DNA]</scope>
    <source>
        <strain evidence="3">JCM 19231</strain>
    </source>
</reference>
<keyword evidence="2" id="KW-0808">Transferase</keyword>
<dbReference type="AlphaFoldDB" id="A0A0B8P7J2"/>
<organism evidence="2 3">
    <name type="scientific">Vibrio ishigakensis</name>
    <dbReference type="NCBI Taxonomy" id="1481914"/>
    <lineage>
        <taxon>Bacteria</taxon>
        <taxon>Pseudomonadati</taxon>
        <taxon>Pseudomonadota</taxon>
        <taxon>Gammaproteobacteria</taxon>
        <taxon>Vibrionales</taxon>
        <taxon>Vibrionaceae</taxon>
        <taxon>Vibrio</taxon>
    </lineage>
</organism>
<accession>A0A0B8P7J2</accession>
<evidence type="ECO:0000313" key="3">
    <source>
        <dbReference type="Proteomes" id="UP000031671"/>
    </source>
</evidence>
<dbReference type="SUPFAM" id="SSF55729">
    <property type="entry name" value="Acyl-CoA N-acyltransferases (Nat)"/>
    <property type="match status" value="1"/>
</dbReference>
<keyword evidence="3" id="KW-1185">Reference proteome</keyword>
<feature type="domain" description="N-acetyltransferase" evidence="1">
    <location>
        <begin position="2"/>
        <end position="156"/>
    </location>
</feature>
<dbReference type="GO" id="GO:0016747">
    <property type="term" value="F:acyltransferase activity, transferring groups other than amino-acyl groups"/>
    <property type="evidence" value="ECO:0007669"/>
    <property type="project" value="InterPro"/>
</dbReference>
<comment type="caution">
    <text evidence="2">The sequence shown here is derived from an EMBL/GenBank/DDBJ whole genome shotgun (WGS) entry which is preliminary data.</text>
</comment>
<proteinExistence type="predicted"/>
<sequence>MLSLQRMQEKHREQVLQLEVLPEQVKFVGEIEEILANESEQVLPHVMVDDDQVVGFFLIDLSYPQHYEFASSNSLGLRAYFVGRQFQGKGYGTPGVQHLPSFLDETYNSYDAVYLTVNCKNLAAFQCYLKAGFVDTEELYLGGDAGPQHIMKRACSLD</sequence>
<dbReference type="EMBL" id="BBRZ01000109">
    <property type="protein sequence ID" value="GAM58869.1"/>
    <property type="molecule type" value="Genomic_DNA"/>
</dbReference>
<gene>
    <name evidence="2" type="ORF">JCM19231_34</name>
</gene>
<dbReference type="Gene3D" id="3.40.630.30">
    <property type="match status" value="1"/>
</dbReference>
<dbReference type="PROSITE" id="PS51186">
    <property type="entry name" value="GNAT"/>
    <property type="match status" value="1"/>
</dbReference>
<dbReference type="InterPro" id="IPR016181">
    <property type="entry name" value="Acyl_CoA_acyltransferase"/>
</dbReference>
<dbReference type="InterPro" id="IPR000182">
    <property type="entry name" value="GNAT_dom"/>
</dbReference>
<dbReference type="Pfam" id="PF00583">
    <property type="entry name" value="Acetyltransf_1"/>
    <property type="match status" value="1"/>
</dbReference>